<evidence type="ECO:0000256" key="1">
    <source>
        <dbReference type="SAM" id="MobiDB-lite"/>
    </source>
</evidence>
<dbReference type="VEuPathDB" id="VectorBase:BGLAX_040452"/>
<dbReference type="Proteomes" id="UP000076420">
    <property type="component" value="Unassembled WGS sequence"/>
</dbReference>
<dbReference type="EnsemblMetazoa" id="BGLB011164-RB">
    <property type="protein sequence ID" value="BGLB011164-PB"/>
    <property type="gene ID" value="BGLB011164"/>
</dbReference>
<feature type="region of interest" description="Disordered" evidence="1">
    <location>
        <begin position="92"/>
        <end position="125"/>
    </location>
</feature>
<feature type="transmembrane region" description="Helical" evidence="2">
    <location>
        <begin position="65"/>
        <end position="87"/>
    </location>
</feature>
<dbReference type="AlphaFoldDB" id="A0A2C9K0Q5"/>
<accession>A0A2C9K0Q5</accession>
<keyword evidence="2" id="KW-1133">Transmembrane helix</keyword>
<organism evidence="3 4">
    <name type="scientific">Biomphalaria glabrata</name>
    <name type="common">Bloodfluke planorb</name>
    <name type="synonym">Freshwater snail</name>
    <dbReference type="NCBI Taxonomy" id="6526"/>
    <lineage>
        <taxon>Eukaryota</taxon>
        <taxon>Metazoa</taxon>
        <taxon>Spiralia</taxon>
        <taxon>Lophotrochozoa</taxon>
        <taxon>Mollusca</taxon>
        <taxon>Gastropoda</taxon>
        <taxon>Heterobranchia</taxon>
        <taxon>Euthyneura</taxon>
        <taxon>Panpulmonata</taxon>
        <taxon>Hygrophila</taxon>
        <taxon>Lymnaeoidea</taxon>
        <taxon>Planorbidae</taxon>
        <taxon>Biomphalaria</taxon>
    </lineage>
</organism>
<reference evidence="3" key="1">
    <citation type="submission" date="2020-05" db="UniProtKB">
        <authorList>
            <consortium name="EnsemblMetazoa"/>
        </authorList>
    </citation>
    <scope>IDENTIFICATION</scope>
    <source>
        <strain evidence="3">BB02</strain>
    </source>
</reference>
<gene>
    <name evidence="3" type="primary">106075612</name>
</gene>
<evidence type="ECO:0000313" key="4">
    <source>
        <dbReference type="Proteomes" id="UP000076420"/>
    </source>
</evidence>
<evidence type="ECO:0000256" key="2">
    <source>
        <dbReference type="SAM" id="Phobius"/>
    </source>
</evidence>
<keyword evidence="2" id="KW-0812">Transmembrane</keyword>
<evidence type="ECO:0000313" key="3">
    <source>
        <dbReference type="EnsemblMetazoa" id="BGLB011164-PB"/>
    </source>
</evidence>
<sequence length="125" mass="13877">MFLYEVAVTMSADSALHSSSVIAAIYDTSVVQQRQQGNHCSRIRDDSAWFSCNHREQLSGMWLRWSLTTLYVLQLLVLSSMVAAYIYSNMSKTSAHETPQNVSQVAAVDSTAQEQKTGPSNSEPQ</sequence>
<keyword evidence="2" id="KW-0472">Membrane</keyword>
<dbReference type="KEGG" id="bgt:106075612"/>
<dbReference type="VEuPathDB" id="VectorBase:BGLB011164"/>
<protein>
    <submittedName>
        <fullName evidence="3">Uncharacterized protein</fullName>
    </submittedName>
</protein>
<name>A0A2C9K0Q5_BIOGL</name>
<proteinExistence type="predicted"/>
<dbReference type="OrthoDB" id="6370328at2759"/>